<accession>A0A916S2I7</accession>
<proteinExistence type="predicted"/>
<dbReference type="AlphaFoldDB" id="A0A916S2I7"/>
<keyword evidence="1" id="KW-0812">Transmembrane</keyword>
<sequence>MSLVRPEQRLEAEPVQEVTFGQRILDDLSALHDEIKDLKHAQEKMTIKLLGEVGEDTKHGRLPMVEATAGDHENRIKSLENDRTAVKSAARTAAWIGGILGGIIGTGATILANIAMAILRGH</sequence>
<evidence type="ECO:0000313" key="3">
    <source>
        <dbReference type="Proteomes" id="UP000648801"/>
    </source>
</evidence>
<keyword evidence="3" id="KW-1185">Reference proteome</keyword>
<keyword evidence="1" id="KW-0472">Membrane</keyword>
<keyword evidence="1" id="KW-1133">Transmembrane helix</keyword>
<reference evidence="2" key="2">
    <citation type="submission" date="2020-09" db="EMBL/GenBank/DDBJ databases">
        <authorList>
            <person name="Sun Q."/>
            <person name="Zhou Y."/>
        </authorList>
    </citation>
    <scope>NUCLEOTIDE SEQUENCE</scope>
    <source>
        <strain evidence="2">CGMCC 1.15447</strain>
    </source>
</reference>
<evidence type="ECO:0000313" key="2">
    <source>
        <dbReference type="EMBL" id="GGA80831.1"/>
    </source>
</evidence>
<dbReference type="RefSeq" id="WP_188760847.1">
    <property type="nucleotide sequence ID" value="NZ_BMJB01000006.1"/>
</dbReference>
<name>A0A916S2I7_9BACT</name>
<dbReference type="EMBL" id="BMJB01000006">
    <property type="protein sequence ID" value="GGA80831.1"/>
    <property type="molecule type" value="Genomic_DNA"/>
</dbReference>
<organism evidence="2 3">
    <name type="scientific">Edaphobacter acidisoli</name>
    <dbReference type="NCBI Taxonomy" id="2040573"/>
    <lineage>
        <taxon>Bacteria</taxon>
        <taxon>Pseudomonadati</taxon>
        <taxon>Acidobacteriota</taxon>
        <taxon>Terriglobia</taxon>
        <taxon>Terriglobales</taxon>
        <taxon>Acidobacteriaceae</taxon>
        <taxon>Edaphobacter</taxon>
    </lineage>
</organism>
<reference evidence="2" key="1">
    <citation type="journal article" date="2014" name="Int. J. Syst. Evol. Microbiol.">
        <title>Complete genome sequence of Corynebacterium casei LMG S-19264T (=DSM 44701T), isolated from a smear-ripened cheese.</title>
        <authorList>
            <consortium name="US DOE Joint Genome Institute (JGI-PGF)"/>
            <person name="Walter F."/>
            <person name="Albersmeier A."/>
            <person name="Kalinowski J."/>
            <person name="Ruckert C."/>
        </authorList>
    </citation>
    <scope>NUCLEOTIDE SEQUENCE</scope>
    <source>
        <strain evidence="2">CGMCC 1.15447</strain>
    </source>
</reference>
<dbReference type="Proteomes" id="UP000648801">
    <property type="component" value="Unassembled WGS sequence"/>
</dbReference>
<comment type="caution">
    <text evidence="2">The sequence shown here is derived from an EMBL/GenBank/DDBJ whole genome shotgun (WGS) entry which is preliminary data.</text>
</comment>
<gene>
    <name evidence="2" type="ORF">GCM10011507_35060</name>
</gene>
<evidence type="ECO:0000256" key="1">
    <source>
        <dbReference type="SAM" id="Phobius"/>
    </source>
</evidence>
<feature type="transmembrane region" description="Helical" evidence="1">
    <location>
        <begin position="93"/>
        <end position="119"/>
    </location>
</feature>
<protein>
    <submittedName>
        <fullName evidence="2">Uncharacterized protein</fullName>
    </submittedName>
</protein>